<accession>C4J330</accession>
<dbReference type="EMBL" id="BT085227">
    <property type="protein sequence ID" value="ACR35580.1"/>
    <property type="molecule type" value="mRNA"/>
</dbReference>
<dbReference type="AlphaFoldDB" id="C4J330"/>
<reference evidence="1" key="1">
    <citation type="journal article" date="2009" name="PLoS Genet.">
        <title>Sequencing, mapping, and analysis of 27,455 maize full-length cDNAs.</title>
        <authorList>
            <person name="Soderlund C."/>
            <person name="Descour A."/>
            <person name="Kudrna D."/>
            <person name="Bomhoff M."/>
            <person name="Boyd L."/>
            <person name="Currie J."/>
            <person name="Angelova A."/>
            <person name="Collura K."/>
            <person name="Wissotski M."/>
            <person name="Ashley E."/>
            <person name="Morrow D."/>
            <person name="Fernandes J."/>
            <person name="Walbot V."/>
            <person name="Yu Y."/>
        </authorList>
    </citation>
    <scope>NUCLEOTIDE SEQUENCE</scope>
    <source>
        <strain evidence="1">B73</strain>
    </source>
</reference>
<dbReference type="EMBL" id="BT086906">
    <property type="protein sequence ID" value="ACR37259.1"/>
    <property type="molecule type" value="mRNA"/>
</dbReference>
<proteinExistence type="evidence at transcript level"/>
<name>C4J330_MAIZE</name>
<protein>
    <submittedName>
        <fullName evidence="1">Uncharacterized protein</fullName>
    </submittedName>
</protein>
<reference evidence="1" key="2">
    <citation type="submission" date="2012-06" db="EMBL/GenBank/DDBJ databases">
        <authorList>
            <person name="Yu Y."/>
            <person name="Currie J."/>
            <person name="Lomeli R."/>
            <person name="Angelova A."/>
            <person name="Collura K."/>
            <person name="Wissotski M."/>
            <person name="Campos D."/>
            <person name="Kudrna D."/>
            <person name="Golser W."/>
            <person name="Ashely E."/>
            <person name="Descour A."/>
            <person name="Fernandes J."/>
            <person name="Soderlund C."/>
            <person name="Walbot V."/>
        </authorList>
    </citation>
    <scope>NUCLEOTIDE SEQUENCE</scope>
    <source>
        <strain evidence="1">B73</strain>
    </source>
</reference>
<evidence type="ECO:0000313" key="1">
    <source>
        <dbReference type="EMBL" id="ACR35580.1"/>
    </source>
</evidence>
<organism evidence="1">
    <name type="scientific">Zea mays</name>
    <name type="common">Maize</name>
    <dbReference type="NCBI Taxonomy" id="4577"/>
    <lineage>
        <taxon>Eukaryota</taxon>
        <taxon>Viridiplantae</taxon>
        <taxon>Streptophyta</taxon>
        <taxon>Embryophyta</taxon>
        <taxon>Tracheophyta</taxon>
        <taxon>Spermatophyta</taxon>
        <taxon>Magnoliopsida</taxon>
        <taxon>Liliopsida</taxon>
        <taxon>Poales</taxon>
        <taxon>Poaceae</taxon>
        <taxon>PACMAD clade</taxon>
        <taxon>Panicoideae</taxon>
        <taxon>Andropogonodae</taxon>
        <taxon>Andropogoneae</taxon>
        <taxon>Tripsacinae</taxon>
        <taxon>Zea</taxon>
    </lineage>
</organism>
<sequence>MKYMDSASANSLASSVETATRCRRSDLLPTSITTMLWSVWSLSSLSQRPTLSNVARRVTS</sequence>